<accession>W6U0H9</accession>
<protein>
    <submittedName>
        <fullName evidence="1">Uncharacterized protein</fullName>
    </submittedName>
</protein>
<dbReference type="CTD" id="36346920"/>
<sequence length="55" mass="6060">MRTVGSPEPDILQHIIIFIMVCFLDISVNDCAPTKGVFVSKRQPSSLIMIMQAAP</sequence>
<comment type="caution">
    <text evidence="1">The sequence shown here is derived from an EMBL/GenBank/DDBJ whole genome shotgun (WGS) entry which is preliminary data.</text>
</comment>
<name>W6U0H9_ECHGR</name>
<dbReference type="GeneID" id="36346920"/>
<proteinExistence type="predicted"/>
<dbReference type="Proteomes" id="UP000019149">
    <property type="component" value="Unassembled WGS sequence"/>
</dbReference>
<evidence type="ECO:0000313" key="1">
    <source>
        <dbReference type="EMBL" id="EUB53936.1"/>
    </source>
</evidence>
<keyword evidence="2" id="KW-1185">Reference proteome</keyword>
<dbReference type="EMBL" id="APAU02000509">
    <property type="protein sequence ID" value="EUB53936.1"/>
    <property type="molecule type" value="Genomic_DNA"/>
</dbReference>
<dbReference type="KEGG" id="egl:EGR_11207"/>
<organism evidence="1 2">
    <name type="scientific">Echinococcus granulosus</name>
    <name type="common">Hydatid tapeworm</name>
    <dbReference type="NCBI Taxonomy" id="6210"/>
    <lineage>
        <taxon>Eukaryota</taxon>
        <taxon>Metazoa</taxon>
        <taxon>Spiralia</taxon>
        <taxon>Lophotrochozoa</taxon>
        <taxon>Platyhelminthes</taxon>
        <taxon>Cestoda</taxon>
        <taxon>Eucestoda</taxon>
        <taxon>Cyclophyllidea</taxon>
        <taxon>Taeniidae</taxon>
        <taxon>Echinococcus</taxon>
        <taxon>Echinococcus granulosus group</taxon>
    </lineage>
</organism>
<dbReference type="AlphaFoldDB" id="W6U0H9"/>
<dbReference type="RefSeq" id="XP_024345132.1">
    <property type="nucleotide sequence ID" value="XM_024500454.1"/>
</dbReference>
<reference evidence="1 2" key="1">
    <citation type="journal article" date="2013" name="Nat. Genet.">
        <title>The genome of the hydatid tapeworm Echinococcus granulosus.</title>
        <authorList>
            <person name="Zheng H."/>
            <person name="Zhang W."/>
            <person name="Zhang L."/>
            <person name="Zhang Z."/>
            <person name="Li J."/>
            <person name="Lu G."/>
            <person name="Zhu Y."/>
            <person name="Wang Y."/>
            <person name="Huang Y."/>
            <person name="Liu J."/>
            <person name="Kang H."/>
            <person name="Chen J."/>
            <person name="Wang L."/>
            <person name="Chen A."/>
            <person name="Yu S."/>
            <person name="Gao Z."/>
            <person name="Jin L."/>
            <person name="Gu W."/>
            <person name="Wang Z."/>
            <person name="Zhao L."/>
            <person name="Shi B."/>
            <person name="Wen H."/>
            <person name="Lin R."/>
            <person name="Jones M.K."/>
            <person name="Brejova B."/>
            <person name="Vinar T."/>
            <person name="Zhao G."/>
            <person name="McManus D.P."/>
            <person name="Chen Z."/>
            <person name="Zhou Y."/>
            <person name="Wang S."/>
        </authorList>
    </citation>
    <scope>NUCLEOTIDE SEQUENCE [LARGE SCALE GENOMIC DNA]</scope>
</reference>
<gene>
    <name evidence="1" type="ORF">EGR_11207</name>
</gene>
<evidence type="ECO:0000313" key="2">
    <source>
        <dbReference type="Proteomes" id="UP000019149"/>
    </source>
</evidence>